<feature type="transmembrane region" description="Helical" evidence="1">
    <location>
        <begin position="157"/>
        <end position="176"/>
    </location>
</feature>
<sequence length="244" mass="28582">MSKIFIPILTICFCLFAICEFLGYYILSTFFDSIMVPLITVCYLVLAKEKNIWFFLFLIFYSISDVLGFIVEWTVVDFNLDGSVYYKLDYYVSNILYDLAYLCLIVKISKFLSMSFVLKNLWIHIIVLAFLNIYLIYVLQLVSDTSLRYEFESIFEVIYNSIVLLLLSISLLNYFYNDNKKSLYLFLGSLSIVFSEVMDVAYIYVSSMSLIYVLGSTFTLLAFYFFYLQSGFVNGANRFKILNR</sequence>
<dbReference type="AlphaFoldDB" id="A0A9X1L7X2"/>
<feature type="transmembrane region" description="Helical" evidence="1">
    <location>
        <begin position="91"/>
        <end position="109"/>
    </location>
</feature>
<evidence type="ECO:0000313" key="2">
    <source>
        <dbReference type="EMBL" id="MCB4809316.1"/>
    </source>
</evidence>
<evidence type="ECO:0000256" key="1">
    <source>
        <dbReference type="SAM" id="Phobius"/>
    </source>
</evidence>
<keyword evidence="3" id="KW-1185">Reference proteome</keyword>
<evidence type="ECO:0000313" key="3">
    <source>
        <dbReference type="Proteomes" id="UP001139286"/>
    </source>
</evidence>
<keyword evidence="1" id="KW-0812">Transmembrane</keyword>
<dbReference type="RefSeq" id="WP_226696690.1">
    <property type="nucleotide sequence ID" value="NZ_JAJAPX010000006.1"/>
</dbReference>
<dbReference type="EMBL" id="JAJAPX010000006">
    <property type="protein sequence ID" value="MCB4809316.1"/>
    <property type="molecule type" value="Genomic_DNA"/>
</dbReference>
<name>A0A9X1L7X2_9FLAO</name>
<organism evidence="2 3">
    <name type="scientific">Neotamlana sargassicola</name>
    <dbReference type="NCBI Taxonomy" id="2883125"/>
    <lineage>
        <taxon>Bacteria</taxon>
        <taxon>Pseudomonadati</taxon>
        <taxon>Bacteroidota</taxon>
        <taxon>Flavobacteriia</taxon>
        <taxon>Flavobacteriales</taxon>
        <taxon>Flavobacteriaceae</taxon>
        <taxon>Neotamlana</taxon>
    </lineage>
</organism>
<proteinExistence type="predicted"/>
<reference evidence="2" key="1">
    <citation type="submission" date="2021-10" db="EMBL/GenBank/DDBJ databases">
        <title>Tamlana sargassums sp. nov., and Tamlana laminarinivorans sp. nov., two new bacteria isolated from the brown alga.</title>
        <authorList>
            <person name="Li J."/>
        </authorList>
    </citation>
    <scope>NUCLEOTIDE SEQUENCE</scope>
    <source>
        <strain evidence="2">62-3</strain>
    </source>
</reference>
<feature type="transmembrane region" description="Helical" evidence="1">
    <location>
        <begin position="183"/>
        <end position="204"/>
    </location>
</feature>
<keyword evidence="1" id="KW-0472">Membrane</keyword>
<dbReference type="Proteomes" id="UP001139286">
    <property type="component" value="Unassembled WGS sequence"/>
</dbReference>
<feature type="transmembrane region" description="Helical" evidence="1">
    <location>
        <begin position="121"/>
        <end position="142"/>
    </location>
</feature>
<keyword evidence="1" id="KW-1133">Transmembrane helix</keyword>
<feature type="transmembrane region" description="Helical" evidence="1">
    <location>
        <begin position="29"/>
        <end position="46"/>
    </location>
</feature>
<accession>A0A9X1L7X2</accession>
<comment type="caution">
    <text evidence="2">The sequence shown here is derived from an EMBL/GenBank/DDBJ whole genome shotgun (WGS) entry which is preliminary data.</text>
</comment>
<feature type="transmembrane region" description="Helical" evidence="1">
    <location>
        <begin position="210"/>
        <end position="228"/>
    </location>
</feature>
<feature type="transmembrane region" description="Helical" evidence="1">
    <location>
        <begin position="53"/>
        <end position="71"/>
    </location>
</feature>
<gene>
    <name evidence="2" type="ORF">LG651_13750</name>
</gene>
<protein>
    <submittedName>
        <fullName evidence="2">Uncharacterized protein</fullName>
    </submittedName>
</protein>